<protein>
    <submittedName>
        <fullName evidence="2">Uncharacterized membrane protein YebE, DUF533 family</fullName>
    </submittedName>
</protein>
<evidence type="ECO:0000313" key="3">
    <source>
        <dbReference type="Proteomes" id="UP000198885"/>
    </source>
</evidence>
<organism evidence="2 3">
    <name type="scientific">Tranquillimonas rosea</name>
    <dbReference type="NCBI Taxonomy" id="641238"/>
    <lineage>
        <taxon>Bacteria</taxon>
        <taxon>Pseudomonadati</taxon>
        <taxon>Pseudomonadota</taxon>
        <taxon>Alphaproteobacteria</taxon>
        <taxon>Rhodobacterales</taxon>
        <taxon>Roseobacteraceae</taxon>
        <taxon>Tranquillimonas</taxon>
    </lineage>
</organism>
<dbReference type="STRING" id="641238.SAMN04490244_104175"/>
<dbReference type="OrthoDB" id="7866618at2"/>
<dbReference type="EMBL" id="FOGU01000004">
    <property type="protein sequence ID" value="SER96353.1"/>
    <property type="molecule type" value="Genomic_DNA"/>
</dbReference>
<feature type="region of interest" description="Disordered" evidence="1">
    <location>
        <begin position="28"/>
        <end position="53"/>
    </location>
</feature>
<accession>A0A1H9TIA3</accession>
<evidence type="ECO:0000313" key="2">
    <source>
        <dbReference type="EMBL" id="SER96353.1"/>
    </source>
</evidence>
<keyword evidence="3" id="KW-1185">Reference proteome</keyword>
<sequence>MSLKSMALKLGLAFAAVKGVQTVRNSGGVEGLKRRLSDAQSGKGDPNDPIAGAMRKLGLSGSGGAGTGGGISGLLGGLAAASGGAASGTKIEGLLARTRMGDAVPDDEAEAGLIIRAMVMAAKADGNIDTEERRILDRMIEENDDTDRAFLETALEAPVDPQALASQVPAGQERDIYTASVMAIEPNNRAEAEHLHALAQALKMSEEDVNAIHTSLGKTPLY</sequence>
<dbReference type="SUPFAM" id="SSF158682">
    <property type="entry name" value="TerB-like"/>
    <property type="match status" value="1"/>
</dbReference>
<proteinExistence type="predicted"/>
<dbReference type="CDD" id="cd07178">
    <property type="entry name" value="terB_like_YebE"/>
    <property type="match status" value="1"/>
</dbReference>
<dbReference type="InterPro" id="IPR029024">
    <property type="entry name" value="TerB-like"/>
</dbReference>
<dbReference type="RefSeq" id="WP_092691644.1">
    <property type="nucleotide sequence ID" value="NZ_FOGU01000004.1"/>
</dbReference>
<dbReference type="Proteomes" id="UP000198885">
    <property type="component" value="Unassembled WGS sequence"/>
</dbReference>
<gene>
    <name evidence="2" type="ORF">SAMN04490244_104175</name>
</gene>
<dbReference type="Pfam" id="PF04391">
    <property type="entry name" value="DUF533"/>
    <property type="match status" value="1"/>
</dbReference>
<name>A0A1H9TIA3_9RHOB</name>
<reference evidence="2 3" key="1">
    <citation type="submission" date="2016-10" db="EMBL/GenBank/DDBJ databases">
        <authorList>
            <person name="de Groot N.N."/>
        </authorList>
    </citation>
    <scope>NUCLEOTIDE SEQUENCE [LARGE SCALE GENOMIC DNA]</scope>
    <source>
        <strain evidence="2 3">DSM 23042</strain>
    </source>
</reference>
<dbReference type="Gene3D" id="1.10.3680.10">
    <property type="entry name" value="TerB-like"/>
    <property type="match status" value="1"/>
</dbReference>
<dbReference type="AlphaFoldDB" id="A0A1H9TIA3"/>
<dbReference type="InterPro" id="IPR007486">
    <property type="entry name" value="YebE"/>
</dbReference>
<evidence type="ECO:0000256" key="1">
    <source>
        <dbReference type="SAM" id="MobiDB-lite"/>
    </source>
</evidence>